<evidence type="ECO:0000259" key="3">
    <source>
        <dbReference type="SMART" id="SM00385"/>
    </source>
</evidence>
<dbReference type="CDD" id="cd20546">
    <property type="entry name" value="CYCLIN_SpCG1C_ScCTK2-like_rpt2"/>
    <property type="match status" value="1"/>
</dbReference>
<dbReference type="FunCoup" id="A0A0H2RQC1">
    <property type="interactions" value="100"/>
</dbReference>
<name>A0A0H2RQC1_9AGAM</name>
<dbReference type="SUPFAM" id="SSF47954">
    <property type="entry name" value="Cyclin-like"/>
    <property type="match status" value="2"/>
</dbReference>
<protein>
    <submittedName>
        <fullName evidence="4">Cyclin-like protein</fullName>
    </submittedName>
</protein>
<accession>A0A0H2RQC1</accession>
<dbReference type="Pfam" id="PF00134">
    <property type="entry name" value="Cyclin_N"/>
    <property type="match status" value="1"/>
</dbReference>
<sequence>MESKPSTSTHAPKQPPSHQVKYYQTYFSPGEVEYLSEKQRGKSTASEEKLRQQACNFIEVVCVKIGFPRKTIATAQCLYHRFHLFFPRKDFNYIDVCLACTYVSTKMHDTLKKPRDILMVAYAVRFPELAARSKAIGGDVEMDPHTVEADRQRILGIERLVLETVCFNFTVRMPFPYVIKLGRTFDAPKRLTRLAWRLCADSFRTYAPLLYPPHVIAAGCLYLGALLCTFEQPNDNQSEDYLIIAAIAKEFEGYQPWWTDKFHICLEDVEEICHYLLDLLLYAAQNTSATTSPSTPTSPSPHAYPSPRSHSSSQLLPSHLQHQPAPPLPLPYKYDMLMHLKIHLREIEHQPLPRGQEDKVMREADNAGIGKNEGTVRFMFGPERLVGNAI</sequence>
<comment type="similarity">
    <text evidence="1">Belongs to the cyclin family.</text>
</comment>
<feature type="domain" description="Cyclin-like" evidence="3">
    <location>
        <begin position="56"/>
        <end position="163"/>
    </location>
</feature>
<dbReference type="Gene3D" id="1.10.472.10">
    <property type="entry name" value="Cyclin-like"/>
    <property type="match status" value="2"/>
</dbReference>
<dbReference type="GO" id="GO:0006357">
    <property type="term" value="P:regulation of transcription by RNA polymerase II"/>
    <property type="evidence" value="ECO:0007669"/>
    <property type="project" value="InterPro"/>
</dbReference>
<dbReference type="Proteomes" id="UP000053477">
    <property type="component" value="Unassembled WGS sequence"/>
</dbReference>
<gene>
    <name evidence="4" type="ORF">SCHPADRAFT_860773</name>
</gene>
<dbReference type="GO" id="GO:0016538">
    <property type="term" value="F:cyclin-dependent protein serine/threonine kinase regulator activity"/>
    <property type="evidence" value="ECO:0007669"/>
    <property type="project" value="InterPro"/>
</dbReference>
<dbReference type="InterPro" id="IPR006671">
    <property type="entry name" value="Cyclin_N"/>
</dbReference>
<dbReference type="InParanoid" id="A0A0H2RQC1"/>
<dbReference type="STRING" id="27342.A0A0H2RQC1"/>
<feature type="domain" description="Cyclin-like" evidence="3">
    <location>
        <begin position="176"/>
        <end position="281"/>
    </location>
</feature>
<dbReference type="PANTHER" id="PTHR10026">
    <property type="entry name" value="CYCLIN"/>
    <property type="match status" value="1"/>
</dbReference>
<proteinExistence type="inferred from homology"/>
<organism evidence="4 5">
    <name type="scientific">Schizopora paradoxa</name>
    <dbReference type="NCBI Taxonomy" id="27342"/>
    <lineage>
        <taxon>Eukaryota</taxon>
        <taxon>Fungi</taxon>
        <taxon>Dikarya</taxon>
        <taxon>Basidiomycota</taxon>
        <taxon>Agaricomycotina</taxon>
        <taxon>Agaricomycetes</taxon>
        <taxon>Hymenochaetales</taxon>
        <taxon>Schizoporaceae</taxon>
        <taxon>Schizopora</taxon>
    </lineage>
</organism>
<feature type="compositionally biased region" description="Low complexity" evidence="2">
    <location>
        <begin position="305"/>
        <end position="322"/>
    </location>
</feature>
<evidence type="ECO:0000313" key="4">
    <source>
        <dbReference type="EMBL" id="KLO06986.1"/>
    </source>
</evidence>
<evidence type="ECO:0000256" key="1">
    <source>
        <dbReference type="RuleBase" id="RU000383"/>
    </source>
</evidence>
<keyword evidence="5" id="KW-1185">Reference proteome</keyword>
<keyword evidence="1" id="KW-0195">Cyclin</keyword>
<dbReference type="InterPro" id="IPR043198">
    <property type="entry name" value="Cyclin/Ssn8"/>
</dbReference>
<evidence type="ECO:0000256" key="2">
    <source>
        <dbReference type="SAM" id="MobiDB-lite"/>
    </source>
</evidence>
<dbReference type="EMBL" id="KQ086168">
    <property type="protein sequence ID" value="KLO06986.1"/>
    <property type="molecule type" value="Genomic_DNA"/>
</dbReference>
<reference evidence="4 5" key="1">
    <citation type="submission" date="2015-04" db="EMBL/GenBank/DDBJ databases">
        <title>Complete genome sequence of Schizopora paradoxa KUC8140, a cosmopolitan wood degrader in East Asia.</title>
        <authorList>
            <consortium name="DOE Joint Genome Institute"/>
            <person name="Min B."/>
            <person name="Park H."/>
            <person name="Jang Y."/>
            <person name="Kim J.-J."/>
            <person name="Kim K.H."/>
            <person name="Pangilinan J."/>
            <person name="Lipzen A."/>
            <person name="Riley R."/>
            <person name="Grigoriev I.V."/>
            <person name="Spatafora J.W."/>
            <person name="Choi I.-G."/>
        </authorList>
    </citation>
    <scope>NUCLEOTIDE SEQUENCE [LARGE SCALE GENOMIC DNA]</scope>
    <source>
        <strain evidence="4 5">KUC8140</strain>
    </source>
</reference>
<dbReference type="AlphaFoldDB" id="A0A0H2RQC1"/>
<dbReference type="OrthoDB" id="25002at2759"/>
<dbReference type="InterPro" id="IPR013763">
    <property type="entry name" value="Cyclin-like_dom"/>
</dbReference>
<dbReference type="SMART" id="SM00385">
    <property type="entry name" value="CYCLIN"/>
    <property type="match status" value="2"/>
</dbReference>
<evidence type="ECO:0000313" key="5">
    <source>
        <dbReference type="Proteomes" id="UP000053477"/>
    </source>
</evidence>
<dbReference type="InterPro" id="IPR036915">
    <property type="entry name" value="Cyclin-like_sf"/>
</dbReference>
<feature type="region of interest" description="Disordered" evidence="2">
    <location>
        <begin position="288"/>
        <end position="322"/>
    </location>
</feature>